<dbReference type="InterPro" id="IPR003604">
    <property type="entry name" value="Matrin/U1-like-C_Znf_C2H2"/>
</dbReference>
<keyword evidence="4" id="KW-0378">Hydrolase</keyword>
<dbReference type="Gene3D" id="3.40.50.1460">
    <property type="match status" value="1"/>
</dbReference>
<dbReference type="InterPro" id="IPR015917">
    <property type="entry name" value="Pept_C14A"/>
</dbReference>
<feature type="compositionally biased region" description="Low complexity" evidence="6">
    <location>
        <begin position="373"/>
        <end position="394"/>
    </location>
</feature>
<dbReference type="PROSITE" id="PS50208">
    <property type="entry name" value="CASPASE_P20"/>
    <property type="match status" value="1"/>
</dbReference>
<reference evidence="9" key="1">
    <citation type="journal article" date="2021" name="Sci. Adv.">
        <title>The American lobster genome reveals insights on longevity, neural, and immune adaptations.</title>
        <authorList>
            <person name="Polinski J.M."/>
            <person name="Zimin A.V."/>
            <person name="Clark K.F."/>
            <person name="Kohn A.B."/>
            <person name="Sadowski N."/>
            <person name="Timp W."/>
            <person name="Ptitsyn A."/>
            <person name="Khanna P."/>
            <person name="Romanova D.Y."/>
            <person name="Williams P."/>
            <person name="Greenwood S.J."/>
            <person name="Moroz L.L."/>
            <person name="Walt D.R."/>
            <person name="Bodnar A.G."/>
        </authorList>
    </citation>
    <scope>NUCLEOTIDE SEQUENCE</scope>
    <source>
        <strain evidence="9">GMGI-L3</strain>
    </source>
</reference>
<evidence type="ECO:0000256" key="3">
    <source>
        <dbReference type="ARBA" id="ARBA00022703"/>
    </source>
</evidence>
<dbReference type="Proteomes" id="UP000747542">
    <property type="component" value="Unassembled WGS sequence"/>
</dbReference>
<feature type="domain" description="Caspase family p20" evidence="8">
    <location>
        <begin position="416"/>
        <end position="537"/>
    </location>
</feature>
<dbReference type="PANTHER" id="PTHR47901:SF8">
    <property type="entry name" value="CASPASE-3"/>
    <property type="match status" value="1"/>
</dbReference>
<gene>
    <name evidence="9" type="primary">Casp2-L1</name>
    <name evidence="9" type="ORF">Hamer_G008134</name>
</gene>
<comment type="similarity">
    <text evidence="1 5">Belongs to the peptidase C14A family.</text>
</comment>
<sequence length="624" mass="69181">MSGQTALSEGVVRNVGLHKTFHCAVCQSPLAGEESVKQHLQGSKHREAGARYAIININNNPPRSLLDLLLRATQDAAKTGVIKNISGTTNMTCTICNIQLSGTRPVEDHLAGDDHRKKKIAQQIYDEPSQSLPFGMSRGPDMQGLAPITTPYAMNARTSLENPVMSRGPDMQGPAPITTPYTMNARTSLENPVMSRGPDMQGPAPITTPYAMNARTSLENPVMSRGPDMQGPAPITTPYTMNARTSLENPVMSRGPDMQGPAPITTPYTMNARTSLENPVMSRGPDMQGPAPITTPAVEPPSVKARAPEQAMMVNNPTWDDASSLAMANLVSSLSALATRYPAQVTQQTTYQLQTPLFDGPELHHNPSPPQQQQPMQRNRGSISSSSSSVTSVGSGIECRSQTLVYRAQSQPRGHVYVFNYTFPGQRGRERQGACHDTTNLRSTFDNMGYEVFVCQDYSKTKTLNELIKIINDPRLGQVDALIIFFLSHGSDAYTFYSNDCEKLSLLDIRYLFTDSKCHYMKNKPKIFFTNYCRGQNMEKRETDALLDVPTFMATIHAAVEGVMAIRNLGNGTYFVKCLCEVLREHAADHDLRRLYSRLYEKMDQENSTKPMWEDYGFLTEFYF</sequence>
<dbReference type="GO" id="GO:0003676">
    <property type="term" value="F:nucleic acid binding"/>
    <property type="evidence" value="ECO:0007669"/>
    <property type="project" value="InterPro"/>
</dbReference>
<evidence type="ECO:0000256" key="1">
    <source>
        <dbReference type="ARBA" id="ARBA00010134"/>
    </source>
</evidence>
<proteinExistence type="inferred from homology"/>
<protein>
    <submittedName>
        <fullName evidence="9">Caspase-2-like 1</fullName>
    </submittedName>
</protein>
<dbReference type="SUPFAM" id="SSF57667">
    <property type="entry name" value="beta-beta-alpha zinc fingers"/>
    <property type="match status" value="1"/>
</dbReference>
<keyword evidence="3" id="KW-0053">Apoptosis</keyword>
<feature type="region of interest" description="Disordered" evidence="6">
    <location>
        <begin position="357"/>
        <end position="394"/>
    </location>
</feature>
<dbReference type="InterPro" id="IPR002398">
    <property type="entry name" value="Pept_C14"/>
</dbReference>
<dbReference type="InterPro" id="IPR013087">
    <property type="entry name" value="Znf_C2H2_type"/>
</dbReference>
<evidence type="ECO:0000313" key="10">
    <source>
        <dbReference type="Proteomes" id="UP000747542"/>
    </source>
</evidence>
<dbReference type="InterPro" id="IPR029030">
    <property type="entry name" value="Caspase-like_dom_sf"/>
</dbReference>
<evidence type="ECO:0000259" key="8">
    <source>
        <dbReference type="PROSITE" id="PS50208"/>
    </source>
</evidence>
<keyword evidence="2" id="KW-0645">Protease</keyword>
<dbReference type="SUPFAM" id="SSF52129">
    <property type="entry name" value="Caspase-like"/>
    <property type="match status" value="1"/>
</dbReference>
<dbReference type="InterPro" id="IPR011600">
    <property type="entry name" value="Pept_C14_caspase"/>
</dbReference>
<keyword evidence="10" id="KW-1185">Reference proteome</keyword>
<dbReference type="AlphaFoldDB" id="A0A8J5JR02"/>
<dbReference type="PRINTS" id="PR00376">
    <property type="entry name" value="IL1BCENZYME"/>
</dbReference>
<dbReference type="SMART" id="SM00115">
    <property type="entry name" value="CASc"/>
    <property type="match status" value="1"/>
</dbReference>
<organism evidence="9 10">
    <name type="scientific">Homarus americanus</name>
    <name type="common">American lobster</name>
    <dbReference type="NCBI Taxonomy" id="6706"/>
    <lineage>
        <taxon>Eukaryota</taxon>
        <taxon>Metazoa</taxon>
        <taxon>Ecdysozoa</taxon>
        <taxon>Arthropoda</taxon>
        <taxon>Crustacea</taxon>
        <taxon>Multicrustacea</taxon>
        <taxon>Malacostraca</taxon>
        <taxon>Eumalacostraca</taxon>
        <taxon>Eucarida</taxon>
        <taxon>Decapoda</taxon>
        <taxon>Pleocyemata</taxon>
        <taxon>Astacidea</taxon>
        <taxon>Nephropoidea</taxon>
        <taxon>Nephropidae</taxon>
        <taxon>Homarus</taxon>
    </lineage>
</organism>
<evidence type="ECO:0000313" key="9">
    <source>
        <dbReference type="EMBL" id="KAG7162570.1"/>
    </source>
</evidence>
<feature type="domain" description="Caspase family p10" evidence="7">
    <location>
        <begin position="557"/>
        <end position="607"/>
    </location>
</feature>
<evidence type="ECO:0000256" key="6">
    <source>
        <dbReference type="SAM" id="MobiDB-lite"/>
    </source>
</evidence>
<dbReference type="InterPro" id="IPR001309">
    <property type="entry name" value="Pept_C14_p20"/>
</dbReference>
<dbReference type="GO" id="GO:0006915">
    <property type="term" value="P:apoptotic process"/>
    <property type="evidence" value="ECO:0007669"/>
    <property type="project" value="UniProtKB-KW"/>
</dbReference>
<dbReference type="Gene3D" id="3.30.160.60">
    <property type="entry name" value="Classic Zinc Finger"/>
    <property type="match status" value="1"/>
</dbReference>
<dbReference type="SMART" id="SM00451">
    <property type="entry name" value="ZnF_U1"/>
    <property type="match status" value="2"/>
</dbReference>
<evidence type="ECO:0000256" key="4">
    <source>
        <dbReference type="ARBA" id="ARBA00022801"/>
    </source>
</evidence>
<dbReference type="InterPro" id="IPR036236">
    <property type="entry name" value="Znf_C2H2_sf"/>
</dbReference>
<dbReference type="Pfam" id="PF12874">
    <property type="entry name" value="zf-met"/>
    <property type="match status" value="1"/>
</dbReference>
<evidence type="ECO:0000256" key="2">
    <source>
        <dbReference type="ARBA" id="ARBA00022670"/>
    </source>
</evidence>
<dbReference type="PROSITE" id="PS50207">
    <property type="entry name" value="CASPASE_P10"/>
    <property type="match status" value="1"/>
</dbReference>
<dbReference type="GO" id="GO:0004197">
    <property type="term" value="F:cysteine-type endopeptidase activity"/>
    <property type="evidence" value="ECO:0007669"/>
    <property type="project" value="InterPro"/>
</dbReference>
<evidence type="ECO:0000256" key="5">
    <source>
        <dbReference type="RuleBase" id="RU003971"/>
    </source>
</evidence>
<dbReference type="InterPro" id="IPR002138">
    <property type="entry name" value="Pept_C14_p10"/>
</dbReference>
<name>A0A8J5JR02_HOMAM</name>
<dbReference type="PANTHER" id="PTHR47901">
    <property type="entry name" value="CASPASE RECRUITMENT DOMAIN-CONTAINING PROTEIN 18"/>
    <property type="match status" value="1"/>
</dbReference>
<dbReference type="EMBL" id="JAHLQT010027705">
    <property type="protein sequence ID" value="KAG7162570.1"/>
    <property type="molecule type" value="Genomic_DNA"/>
</dbReference>
<dbReference type="GO" id="GO:0008270">
    <property type="term" value="F:zinc ion binding"/>
    <property type="evidence" value="ECO:0007669"/>
    <property type="project" value="InterPro"/>
</dbReference>
<dbReference type="Pfam" id="PF00656">
    <property type="entry name" value="Peptidase_C14"/>
    <property type="match status" value="1"/>
</dbReference>
<accession>A0A8J5JR02</accession>
<comment type="caution">
    <text evidence="9">The sequence shown here is derived from an EMBL/GenBank/DDBJ whole genome shotgun (WGS) entry which is preliminary data.</text>
</comment>
<dbReference type="GO" id="GO:0006508">
    <property type="term" value="P:proteolysis"/>
    <property type="evidence" value="ECO:0007669"/>
    <property type="project" value="UniProtKB-KW"/>
</dbReference>
<dbReference type="Gene3D" id="3.30.70.1470">
    <property type="entry name" value="Caspase-like"/>
    <property type="match status" value="1"/>
</dbReference>
<evidence type="ECO:0000259" key="7">
    <source>
        <dbReference type="PROSITE" id="PS50207"/>
    </source>
</evidence>